<evidence type="ECO:0000313" key="2">
    <source>
        <dbReference type="Proteomes" id="UP001419910"/>
    </source>
</evidence>
<dbReference type="EMBL" id="JBDIME010000021">
    <property type="protein sequence ID" value="MEN2791861.1"/>
    <property type="molecule type" value="Genomic_DNA"/>
</dbReference>
<comment type="caution">
    <text evidence="1">The sequence shown here is derived from an EMBL/GenBank/DDBJ whole genome shotgun (WGS) entry which is preliminary data.</text>
</comment>
<sequence length="75" mass="8296">MFGQFPDSVDIDSGKFADFGDDGDFIDAVEALRDEGLILYEQFVRDGIHPPAFVTASLSVKGERLIREPPSDHLI</sequence>
<keyword evidence="2" id="KW-1185">Reference proteome</keyword>
<evidence type="ECO:0000313" key="1">
    <source>
        <dbReference type="EMBL" id="MEN2791861.1"/>
    </source>
</evidence>
<organism evidence="1 2">
    <name type="scientific">Sphingomonas oligophenolica</name>
    <dbReference type="NCBI Taxonomy" id="301154"/>
    <lineage>
        <taxon>Bacteria</taxon>
        <taxon>Pseudomonadati</taxon>
        <taxon>Pseudomonadota</taxon>
        <taxon>Alphaproteobacteria</taxon>
        <taxon>Sphingomonadales</taxon>
        <taxon>Sphingomonadaceae</taxon>
        <taxon>Sphingomonas</taxon>
    </lineage>
</organism>
<dbReference type="Proteomes" id="UP001419910">
    <property type="component" value="Unassembled WGS sequence"/>
</dbReference>
<name>A0ABU9Y7V6_9SPHN</name>
<reference evidence="1 2" key="1">
    <citation type="submission" date="2024-05" db="EMBL/GenBank/DDBJ databases">
        <authorList>
            <person name="Liu Q."/>
            <person name="Xin Y.-H."/>
        </authorList>
    </citation>
    <scope>NUCLEOTIDE SEQUENCE [LARGE SCALE GENOMIC DNA]</scope>
    <source>
        <strain evidence="1 2">CGMCC 1.10181</strain>
    </source>
</reference>
<gene>
    <name evidence="1" type="ORF">ABC974_19675</name>
</gene>
<proteinExistence type="predicted"/>
<accession>A0ABU9Y7V6</accession>
<protein>
    <submittedName>
        <fullName evidence="1">Uncharacterized protein</fullName>
    </submittedName>
</protein>